<dbReference type="GO" id="GO:0071766">
    <property type="term" value="P:Actinobacterium-type cell wall biogenesis"/>
    <property type="evidence" value="ECO:0007669"/>
    <property type="project" value="UniProtKB-ARBA"/>
</dbReference>
<dbReference type="PROSITE" id="PS00455">
    <property type="entry name" value="AMP_BINDING"/>
    <property type="match status" value="1"/>
</dbReference>
<dbReference type="Pfam" id="PF00501">
    <property type="entry name" value="AMP-binding"/>
    <property type="match status" value="1"/>
</dbReference>
<dbReference type="SUPFAM" id="SSF56801">
    <property type="entry name" value="Acetyl-CoA synthetase-like"/>
    <property type="match status" value="1"/>
</dbReference>
<reference evidence="7 8" key="1">
    <citation type="submission" date="2015-02" db="EMBL/GenBank/DDBJ databases">
        <title>Draft genome of a novel marine cyanobacterium (Chroococcales) isolated from South Atlantic Ocean.</title>
        <authorList>
            <person name="Rigonato J."/>
            <person name="Alvarenga D.O."/>
            <person name="Branco L.H."/>
            <person name="Varani A.M."/>
            <person name="Brandini F.P."/>
            <person name="Fiore M.F."/>
        </authorList>
    </citation>
    <scope>NUCLEOTIDE SEQUENCE [LARGE SCALE GENOMIC DNA]</scope>
    <source>
        <strain evidence="7 8">CENA595</strain>
    </source>
</reference>
<evidence type="ECO:0000259" key="5">
    <source>
        <dbReference type="Pfam" id="PF00501"/>
    </source>
</evidence>
<gene>
    <name evidence="7" type="ORF">UH38_23675</name>
</gene>
<dbReference type="GO" id="GO:0005886">
    <property type="term" value="C:plasma membrane"/>
    <property type="evidence" value="ECO:0007669"/>
    <property type="project" value="TreeGrafter"/>
</dbReference>
<dbReference type="CDD" id="cd05931">
    <property type="entry name" value="FAAL"/>
    <property type="match status" value="1"/>
</dbReference>
<dbReference type="InterPro" id="IPR025110">
    <property type="entry name" value="AMP-bd_C"/>
</dbReference>
<dbReference type="GO" id="GO:0006633">
    <property type="term" value="P:fatty acid biosynthetic process"/>
    <property type="evidence" value="ECO:0007669"/>
    <property type="project" value="TreeGrafter"/>
</dbReference>
<comment type="caution">
    <text evidence="7">The sequence shown here is derived from an EMBL/GenBank/DDBJ whole genome shotgun (WGS) entry which is preliminary data.</text>
</comment>
<keyword evidence="8" id="KW-1185">Reference proteome</keyword>
<dbReference type="PANTHER" id="PTHR22754">
    <property type="entry name" value="DISCO-INTERACTING PROTEIN 2 DIP2 -RELATED"/>
    <property type="match status" value="1"/>
</dbReference>
<dbReference type="OrthoDB" id="9803968at2"/>
<dbReference type="STRING" id="1618023.UH38_23675"/>
<dbReference type="FunFam" id="3.40.50.12780:FF:000013">
    <property type="entry name" value="Long-chain-fatty-acid--AMP ligase FadD32"/>
    <property type="match status" value="1"/>
</dbReference>
<dbReference type="GO" id="GO:0016874">
    <property type="term" value="F:ligase activity"/>
    <property type="evidence" value="ECO:0007669"/>
    <property type="project" value="UniProtKB-KW"/>
</dbReference>
<dbReference type="GO" id="GO:0070566">
    <property type="term" value="F:adenylyltransferase activity"/>
    <property type="evidence" value="ECO:0007669"/>
    <property type="project" value="TreeGrafter"/>
</dbReference>
<name>A0A0D8ZKU8_9CYAN</name>
<dbReference type="InterPro" id="IPR042099">
    <property type="entry name" value="ANL_N_sf"/>
</dbReference>
<protein>
    <submittedName>
        <fullName evidence="7">AMP-dependent synthetase</fullName>
    </submittedName>
</protein>
<dbReference type="AlphaFoldDB" id="A0A0D8ZKU8"/>
<sequence length="612" mass="67820">MSNYVLALPDNLLNFLTLIELLQYRANKQSNQTAYTFLKNGETEEISLSYQELEQRARAIAAYLQSLNTKGERALLLYQPGLEYIAAFFGCLYAGVIAVPAYPPRFNKPMPRLQAIVADAQAKIALTTTSILTNIEEQFPHTPDLATLHWIATDTIDRDVIEKWQQPLINSDTLAFLQYTSGSTGTPKGVMVSHGNLLHNLSLIYQCFEHQPHSQGVIWLPPYHDMGLIGGILQPLYGGFPVTLMSPTAFIKKPFRWLQAISHYKATTSGGPDFAYDLVCRQITPEQKATLDLSSWDIAFTGAEPIRVETLERFATTFAPCGFRPEAFYPCYGMAETTLIVSGGLKKAVPIICSIKGADLEENRVIAGSGKQEGDRLLVGCGKTQLNQKIAIVNPQTLTLCPPNQVGEIWVSGPSVAQGYWHRPSQTLETFDAYLADTKEGPFLRTGDLGFLQNGELFITGRLKDLIIIFGRNHYPQDIEMTVEKSHPALRPSSGIAFSLDIAGKERLVVAQEVERSYSRKLNADEVIKAILQAVSEQHDLQAYAVLLVKTGSLPKTSSGKVQRSACRGEFLAGTLDIVADWCVNPQHKIKFRSLEAEVKTLWQKLQSGQHS</sequence>
<evidence type="ECO:0000256" key="4">
    <source>
        <dbReference type="ARBA" id="ARBA00023098"/>
    </source>
</evidence>
<dbReference type="InterPro" id="IPR045851">
    <property type="entry name" value="AMP-bd_C_sf"/>
</dbReference>
<dbReference type="RefSeq" id="WP_045057178.1">
    <property type="nucleotide sequence ID" value="NZ_CAWMDP010000053.1"/>
</dbReference>
<feature type="domain" description="AMP-dependent synthetase/ligase" evidence="5">
    <location>
        <begin position="23"/>
        <end position="421"/>
    </location>
</feature>
<dbReference type="InterPro" id="IPR000873">
    <property type="entry name" value="AMP-dep_synth/lig_dom"/>
</dbReference>
<comment type="similarity">
    <text evidence="1">Belongs to the ATP-dependent AMP-binding enzyme family.</text>
</comment>
<dbReference type="InterPro" id="IPR020845">
    <property type="entry name" value="AMP-binding_CS"/>
</dbReference>
<keyword evidence="2" id="KW-0436">Ligase</keyword>
<feature type="domain" description="AMP-binding enzyme C-terminal" evidence="6">
    <location>
        <begin position="465"/>
        <end position="579"/>
    </location>
</feature>
<dbReference type="Gene3D" id="3.30.300.30">
    <property type="match status" value="1"/>
</dbReference>
<keyword evidence="4" id="KW-0443">Lipid metabolism</keyword>
<organism evidence="7 8">
    <name type="scientific">Aliterella atlantica CENA595</name>
    <dbReference type="NCBI Taxonomy" id="1618023"/>
    <lineage>
        <taxon>Bacteria</taxon>
        <taxon>Bacillati</taxon>
        <taxon>Cyanobacteriota</taxon>
        <taxon>Cyanophyceae</taxon>
        <taxon>Chroococcidiopsidales</taxon>
        <taxon>Aliterellaceae</taxon>
        <taxon>Aliterella</taxon>
    </lineage>
</organism>
<dbReference type="Proteomes" id="UP000032452">
    <property type="component" value="Unassembled WGS sequence"/>
</dbReference>
<evidence type="ECO:0000313" key="8">
    <source>
        <dbReference type="Proteomes" id="UP000032452"/>
    </source>
</evidence>
<dbReference type="PATRIC" id="fig|1618023.3.peg.4574"/>
<dbReference type="EMBL" id="JYON01000043">
    <property type="protein sequence ID" value="KJH69463.1"/>
    <property type="molecule type" value="Genomic_DNA"/>
</dbReference>
<evidence type="ECO:0000313" key="7">
    <source>
        <dbReference type="EMBL" id="KJH69463.1"/>
    </source>
</evidence>
<proteinExistence type="inferred from homology"/>
<accession>A0A0D8ZKU8</accession>
<dbReference type="PANTHER" id="PTHR22754:SF32">
    <property type="entry name" value="DISCO-INTERACTING PROTEIN 2"/>
    <property type="match status" value="1"/>
</dbReference>
<evidence type="ECO:0000256" key="3">
    <source>
        <dbReference type="ARBA" id="ARBA00022832"/>
    </source>
</evidence>
<dbReference type="Pfam" id="PF23024">
    <property type="entry name" value="AMP-dom_DIP2-like"/>
    <property type="match status" value="1"/>
</dbReference>
<evidence type="ECO:0000256" key="1">
    <source>
        <dbReference type="ARBA" id="ARBA00006432"/>
    </source>
</evidence>
<keyword evidence="3" id="KW-0276">Fatty acid metabolism</keyword>
<evidence type="ECO:0000256" key="2">
    <source>
        <dbReference type="ARBA" id="ARBA00022598"/>
    </source>
</evidence>
<dbReference type="Gene3D" id="3.40.50.12780">
    <property type="entry name" value="N-terminal domain of ligase-like"/>
    <property type="match status" value="1"/>
</dbReference>
<evidence type="ECO:0000259" key="6">
    <source>
        <dbReference type="Pfam" id="PF23024"/>
    </source>
</evidence>
<dbReference type="InterPro" id="IPR040097">
    <property type="entry name" value="FAAL/FAAC"/>
</dbReference>